<dbReference type="InterPro" id="IPR023780">
    <property type="entry name" value="Chromo_domain"/>
</dbReference>
<dbReference type="EMBL" id="JAWWNJ010000074">
    <property type="protein sequence ID" value="KAK7006979.1"/>
    <property type="molecule type" value="Genomic_DNA"/>
</dbReference>
<evidence type="ECO:0000259" key="2">
    <source>
        <dbReference type="PROSITE" id="PS50013"/>
    </source>
</evidence>
<dbReference type="CDD" id="cd00024">
    <property type="entry name" value="CD_CSD"/>
    <property type="match status" value="1"/>
</dbReference>
<dbReference type="EMBL" id="JAWWNJ010000037">
    <property type="protein sequence ID" value="KAK7022528.1"/>
    <property type="molecule type" value="Genomic_DNA"/>
</dbReference>
<evidence type="ECO:0000313" key="4">
    <source>
        <dbReference type="EMBL" id="KAK7006979.1"/>
    </source>
</evidence>
<dbReference type="AlphaFoldDB" id="A0AAV9ZRX0"/>
<comment type="caution">
    <text evidence="3">The sequence shown here is derived from an EMBL/GenBank/DDBJ whole genome shotgun (WGS) entry which is preliminary data.</text>
</comment>
<protein>
    <recommendedName>
        <fullName evidence="2">Chromo domain-containing protein</fullName>
    </recommendedName>
</protein>
<dbReference type="SUPFAM" id="SSF54160">
    <property type="entry name" value="Chromo domain-like"/>
    <property type="match status" value="1"/>
</dbReference>
<feature type="domain" description="Chromo" evidence="2">
    <location>
        <begin position="30"/>
        <end position="92"/>
    </location>
</feature>
<dbReference type="Proteomes" id="UP001362999">
    <property type="component" value="Unassembled WGS sequence"/>
</dbReference>
<keyword evidence="6" id="KW-1185">Reference proteome</keyword>
<sequence length="107" mass="12419">MPGRKKGKTKSFTPETHKQGQHLVPSNESFEIEAIRDARKCKRSKNILQYRVKWKNYPESRNMWISHSEMGNATALVREFWLRQLEEEPVSGSGEVISGKRKRTGSM</sequence>
<dbReference type="GO" id="GO:0006338">
    <property type="term" value="P:chromatin remodeling"/>
    <property type="evidence" value="ECO:0007669"/>
    <property type="project" value="UniProtKB-ARBA"/>
</dbReference>
<dbReference type="InterPro" id="IPR000953">
    <property type="entry name" value="Chromo/chromo_shadow_dom"/>
</dbReference>
<name>A0AAV9ZRX0_9AGAR</name>
<evidence type="ECO:0000313" key="6">
    <source>
        <dbReference type="Proteomes" id="UP001362999"/>
    </source>
</evidence>
<dbReference type="SMART" id="SM00298">
    <property type="entry name" value="CHROMO"/>
    <property type="match status" value="1"/>
</dbReference>
<proteinExistence type="predicted"/>
<dbReference type="InterPro" id="IPR016197">
    <property type="entry name" value="Chromo-like_dom_sf"/>
</dbReference>
<gene>
    <name evidence="5" type="ORF">R3P38DRAFT_1119873</name>
    <name evidence="4" type="ORF">R3P38DRAFT_3035827</name>
    <name evidence="3" type="ORF">R3P38DRAFT_3094478</name>
</gene>
<dbReference type="PROSITE" id="PS50013">
    <property type="entry name" value="CHROMO_2"/>
    <property type="match status" value="1"/>
</dbReference>
<feature type="region of interest" description="Disordered" evidence="1">
    <location>
        <begin position="1"/>
        <end position="27"/>
    </location>
</feature>
<organism evidence="3 6">
    <name type="scientific">Favolaschia claudopus</name>
    <dbReference type="NCBI Taxonomy" id="2862362"/>
    <lineage>
        <taxon>Eukaryota</taxon>
        <taxon>Fungi</taxon>
        <taxon>Dikarya</taxon>
        <taxon>Basidiomycota</taxon>
        <taxon>Agaricomycotina</taxon>
        <taxon>Agaricomycetes</taxon>
        <taxon>Agaricomycetidae</taxon>
        <taxon>Agaricales</taxon>
        <taxon>Marasmiineae</taxon>
        <taxon>Mycenaceae</taxon>
        <taxon>Favolaschia</taxon>
    </lineage>
</organism>
<evidence type="ECO:0000313" key="3">
    <source>
        <dbReference type="EMBL" id="KAK6988821.1"/>
    </source>
</evidence>
<accession>A0AAV9ZRX0</accession>
<evidence type="ECO:0000256" key="1">
    <source>
        <dbReference type="SAM" id="MobiDB-lite"/>
    </source>
</evidence>
<evidence type="ECO:0000313" key="5">
    <source>
        <dbReference type="EMBL" id="KAK7022528.1"/>
    </source>
</evidence>
<reference evidence="3 6" key="1">
    <citation type="journal article" date="2024" name="J Genomics">
        <title>Draft genome sequencing and assembly of Favolaschia claudopus CIRM-BRFM 2984 isolated from oak limbs.</title>
        <authorList>
            <person name="Navarro D."/>
            <person name="Drula E."/>
            <person name="Chaduli D."/>
            <person name="Cazenave R."/>
            <person name="Ahrendt S."/>
            <person name="Wang J."/>
            <person name="Lipzen A."/>
            <person name="Daum C."/>
            <person name="Barry K."/>
            <person name="Grigoriev I.V."/>
            <person name="Favel A."/>
            <person name="Rosso M.N."/>
            <person name="Martin F."/>
        </authorList>
    </citation>
    <scope>NUCLEOTIDE SEQUENCE [LARGE SCALE GENOMIC DNA]</scope>
    <source>
        <strain evidence="3 6">CIRM-BRFM 2984</strain>
    </source>
</reference>
<dbReference type="Pfam" id="PF00385">
    <property type="entry name" value="Chromo"/>
    <property type="match status" value="1"/>
</dbReference>
<dbReference type="EMBL" id="JAWWNJ010000120">
    <property type="protein sequence ID" value="KAK6988821.1"/>
    <property type="molecule type" value="Genomic_DNA"/>
</dbReference>
<dbReference type="Gene3D" id="2.40.50.40">
    <property type="match status" value="1"/>
</dbReference>